<dbReference type="InterPro" id="IPR051159">
    <property type="entry name" value="Hexapeptide_acetyltransf"/>
</dbReference>
<evidence type="ECO:0000256" key="1">
    <source>
        <dbReference type="ARBA" id="ARBA00007274"/>
    </source>
</evidence>
<keyword evidence="7" id="KW-1185">Reference proteome</keyword>
<dbReference type="Gene3D" id="2.160.10.10">
    <property type="entry name" value="Hexapeptide repeat proteins"/>
    <property type="match status" value="1"/>
</dbReference>
<proteinExistence type="inferred from homology"/>
<sequence>MASREKNPEVIEFAKTLQGVPWCEEYEKMISGMMYDGYGPELSTARFRARKWMNKYNTHFPDDATPESLTADREAMLQDIMGKIGKGSFIEPPLSIDYGSNISIGEGFYSNFNLAILDCSIVKIGNRVLFGPNVSLFAATHDTAVQSRRNLEEYAKGITIGDDCWIGGNTIIMPGITIGKGCTVGAGSVVTKDVPDFSIALGAPAKVVKAVEAVADLCGLDAMSNSKIKGLQGPSKFQDAKKIDAGHPAKETGPPPPGRR</sequence>
<accession>A0A0P7BU24</accession>
<comment type="similarity">
    <text evidence="1">Belongs to the transferase hexapeptide repeat family.</text>
</comment>
<dbReference type="FunFam" id="2.160.10.10:FF:000025">
    <property type="entry name" value="Hexapeptide-repeat containing-acetyltransferase"/>
    <property type="match status" value="1"/>
</dbReference>
<feature type="domain" description="Maltose/galactoside acetyltransferase" evidence="5">
    <location>
        <begin position="26"/>
        <end position="86"/>
    </location>
</feature>
<dbReference type="InterPro" id="IPR011004">
    <property type="entry name" value="Trimer_LpxA-like_sf"/>
</dbReference>
<dbReference type="SMART" id="SM01266">
    <property type="entry name" value="Mac"/>
    <property type="match status" value="1"/>
</dbReference>
<name>A0A0P7BU24_9HYPO</name>
<dbReference type="OrthoDB" id="25818at2759"/>
<dbReference type="SUPFAM" id="SSF51161">
    <property type="entry name" value="Trimeric LpxA-like enzymes"/>
    <property type="match status" value="1"/>
</dbReference>
<dbReference type="GO" id="GO:0016407">
    <property type="term" value="F:acetyltransferase activity"/>
    <property type="evidence" value="ECO:0007669"/>
    <property type="project" value="InterPro"/>
</dbReference>
<reference evidence="6 7" key="1">
    <citation type="submission" date="2015-09" db="EMBL/GenBank/DDBJ databases">
        <title>Draft genome of a European isolate of the apple canker pathogen Neonectria ditissima.</title>
        <authorList>
            <person name="Gomez-Cortecero A."/>
            <person name="Harrison R.J."/>
            <person name="Armitage A.D."/>
        </authorList>
    </citation>
    <scope>NUCLEOTIDE SEQUENCE [LARGE SCALE GENOMIC DNA]</scope>
    <source>
        <strain evidence="6 7">R09/05</strain>
    </source>
</reference>
<evidence type="ECO:0000313" key="7">
    <source>
        <dbReference type="Proteomes" id="UP000050424"/>
    </source>
</evidence>
<keyword evidence="2" id="KW-0808">Transferase</keyword>
<dbReference type="Proteomes" id="UP000050424">
    <property type="component" value="Unassembled WGS sequence"/>
</dbReference>
<comment type="caution">
    <text evidence="6">The sequence shown here is derived from an EMBL/GenBank/DDBJ whole genome shotgun (WGS) entry which is preliminary data.</text>
</comment>
<organism evidence="6 7">
    <name type="scientific">Neonectria ditissima</name>
    <dbReference type="NCBI Taxonomy" id="78410"/>
    <lineage>
        <taxon>Eukaryota</taxon>
        <taxon>Fungi</taxon>
        <taxon>Dikarya</taxon>
        <taxon>Ascomycota</taxon>
        <taxon>Pezizomycotina</taxon>
        <taxon>Sordariomycetes</taxon>
        <taxon>Hypocreomycetidae</taxon>
        <taxon>Hypocreales</taxon>
        <taxon>Nectriaceae</taxon>
        <taxon>Neonectria</taxon>
    </lineage>
</organism>
<evidence type="ECO:0000256" key="4">
    <source>
        <dbReference type="SAM" id="MobiDB-lite"/>
    </source>
</evidence>
<dbReference type="GO" id="GO:0008374">
    <property type="term" value="F:O-acyltransferase activity"/>
    <property type="evidence" value="ECO:0007669"/>
    <property type="project" value="TreeGrafter"/>
</dbReference>
<dbReference type="InterPro" id="IPR024688">
    <property type="entry name" value="Mac_dom"/>
</dbReference>
<dbReference type="STRING" id="78410.A0A0P7BU24"/>
<dbReference type="AlphaFoldDB" id="A0A0P7BU24"/>
<evidence type="ECO:0000256" key="2">
    <source>
        <dbReference type="ARBA" id="ARBA00022679"/>
    </source>
</evidence>
<dbReference type="InterPro" id="IPR001451">
    <property type="entry name" value="Hexapep"/>
</dbReference>
<dbReference type="EMBL" id="LKCW01000013">
    <property type="protein sequence ID" value="KPM44875.1"/>
    <property type="molecule type" value="Genomic_DNA"/>
</dbReference>
<evidence type="ECO:0000259" key="5">
    <source>
        <dbReference type="SMART" id="SM01266"/>
    </source>
</evidence>
<dbReference type="PANTHER" id="PTHR23416:SF23">
    <property type="entry name" value="ACETYLTRANSFERASE C18B11.09C-RELATED"/>
    <property type="match status" value="1"/>
</dbReference>
<gene>
    <name evidence="6" type="ORF">AK830_g1599</name>
</gene>
<dbReference type="CDD" id="cd03357">
    <property type="entry name" value="LbH_MAT_GAT"/>
    <property type="match status" value="1"/>
</dbReference>
<keyword evidence="3" id="KW-0012">Acyltransferase</keyword>
<feature type="compositionally biased region" description="Basic and acidic residues" evidence="4">
    <location>
        <begin position="238"/>
        <end position="250"/>
    </location>
</feature>
<dbReference type="Pfam" id="PF14602">
    <property type="entry name" value="Hexapep_2"/>
    <property type="match status" value="1"/>
</dbReference>
<dbReference type="Pfam" id="PF12464">
    <property type="entry name" value="Mac"/>
    <property type="match status" value="1"/>
</dbReference>
<feature type="region of interest" description="Disordered" evidence="4">
    <location>
        <begin position="229"/>
        <end position="260"/>
    </location>
</feature>
<protein>
    <recommendedName>
        <fullName evidence="5">Maltose/galactoside acetyltransferase domain-containing protein</fullName>
    </recommendedName>
</protein>
<evidence type="ECO:0000313" key="6">
    <source>
        <dbReference type="EMBL" id="KPM44875.1"/>
    </source>
</evidence>
<dbReference type="PANTHER" id="PTHR23416">
    <property type="entry name" value="SIALIC ACID SYNTHASE-RELATED"/>
    <property type="match status" value="1"/>
</dbReference>
<evidence type="ECO:0000256" key="3">
    <source>
        <dbReference type="ARBA" id="ARBA00023315"/>
    </source>
</evidence>